<reference evidence="2" key="1">
    <citation type="submission" date="2021-01" db="EMBL/GenBank/DDBJ databases">
        <title>Whole genome shotgun sequence of Planotetraspora thailandica NBRC 104271.</title>
        <authorList>
            <person name="Komaki H."/>
            <person name="Tamura T."/>
        </authorList>
    </citation>
    <scope>NUCLEOTIDE SEQUENCE</scope>
    <source>
        <strain evidence="2">NBRC 104271</strain>
    </source>
</reference>
<comment type="caution">
    <text evidence="2">The sequence shown here is derived from an EMBL/GenBank/DDBJ whole genome shotgun (WGS) entry which is preliminary data.</text>
</comment>
<organism evidence="2 3">
    <name type="scientific">Planotetraspora thailandica</name>
    <dbReference type="NCBI Taxonomy" id="487172"/>
    <lineage>
        <taxon>Bacteria</taxon>
        <taxon>Bacillati</taxon>
        <taxon>Actinomycetota</taxon>
        <taxon>Actinomycetes</taxon>
        <taxon>Streptosporangiales</taxon>
        <taxon>Streptosporangiaceae</taxon>
        <taxon>Planotetraspora</taxon>
    </lineage>
</organism>
<evidence type="ECO:0000256" key="1">
    <source>
        <dbReference type="SAM" id="MobiDB-lite"/>
    </source>
</evidence>
<sequence>MAKDKFKRLDELTAIKNDFDRELLDALNKGRRGKLSEDHKRVDDARHSEIVKLMKEGHSPEELSRRLDDTDRYRR</sequence>
<gene>
    <name evidence="2" type="ORF">Pth03_77880</name>
</gene>
<keyword evidence="3" id="KW-1185">Reference proteome</keyword>
<protein>
    <submittedName>
        <fullName evidence="2">Uncharacterized protein</fullName>
    </submittedName>
</protein>
<dbReference type="RefSeq" id="WP_203949460.1">
    <property type="nucleotide sequence ID" value="NZ_BOOR01000085.1"/>
</dbReference>
<proteinExistence type="predicted"/>
<accession>A0A8J4DEQ9</accession>
<dbReference type="AlphaFoldDB" id="A0A8J4DEQ9"/>
<name>A0A8J4DEQ9_9ACTN</name>
<dbReference type="Proteomes" id="UP000605992">
    <property type="component" value="Unassembled WGS sequence"/>
</dbReference>
<feature type="region of interest" description="Disordered" evidence="1">
    <location>
        <begin position="54"/>
        <end position="75"/>
    </location>
</feature>
<evidence type="ECO:0000313" key="3">
    <source>
        <dbReference type="Proteomes" id="UP000605992"/>
    </source>
</evidence>
<dbReference type="EMBL" id="BOOR01000085">
    <property type="protein sequence ID" value="GII59399.1"/>
    <property type="molecule type" value="Genomic_DNA"/>
</dbReference>
<evidence type="ECO:0000313" key="2">
    <source>
        <dbReference type="EMBL" id="GII59399.1"/>
    </source>
</evidence>